<gene>
    <name evidence="1" type="primary">SIFV2_gp46</name>
</gene>
<dbReference type="EMBL" id="KX467643">
    <property type="protein sequence ID" value="AOS58401.1"/>
    <property type="molecule type" value="Genomic_DNA"/>
</dbReference>
<organism evidence="1">
    <name type="scientific">Sulfolobus islandicus filamentous virus 2</name>
    <dbReference type="NCBI Taxonomy" id="1902331"/>
    <lineage>
        <taxon>Viruses</taxon>
        <taxon>Adnaviria</taxon>
        <taxon>Zilligvirae</taxon>
        <taxon>Taleaviricota</taxon>
        <taxon>Tokiviricetes</taxon>
        <taxon>Ligamenvirales</taxon>
        <taxon>Lipothrixviridae</taxon>
        <taxon>Betalipothrixvirus</taxon>
        <taxon>Betalipothrixvirus hveragerdiense</taxon>
        <taxon>Sulfolobus islandicus filamentous virus</taxon>
    </lineage>
</organism>
<reference evidence="1" key="2">
    <citation type="submission" date="2016-06" db="EMBL/GenBank/DDBJ databases">
        <authorList>
            <person name="Kjaerup R.B."/>
            <person name="Dalgaard T.S."/>
            <person name="Juul-Madsen H.R."/>
        </authorList>
    </citation>
    <scope>NUCLEOTIDE SEQUENCE</scope>
</reference>
<proteinExistence type="predicted"/>
<name>A0A1D8BJB4_SIFV</name>
<dbReference type="Proteomes" id="UP000223173">
    <property type="component" value="Segment"/>
</dbReference>
<reference evidence="1" key="1">
    <citation type="journal article" date="2014" name="Mol. Microbiol.">
        <title>Inter-viral conflicts that exploit host CRISPR immune systems of Sulfolobus.</title>
        <authorList>
            <person name="Erdmann S."/>
            <person name="Le Moine Bauer S."/>
            <person name="Garrett R.A."/>
        </authorList>
    </citation>
    <scope>NUCLEOTIDE SEQUENCE [LARGE SCALE GENOMIC DNA]</scope>
</reference>
<evidence type="ECO:0000313" key="1">
    <source>
        <dbReference type="EMBL" id="AOS58401.1"/>
    </source>
</evidence>
<sequence length="130" mass="14593">MSEPNQLSRDQMTEIVKNIVVSVDVNENAVVISAKRLLAYFLKNVEGLEKILKVDVDKDNSIVVYASVKPTNPNLKSIILKVAVKESAFNLSQFKHEIIKAGDDVNIKIYVQQNESRTLAKNSSEEEVDF</sequence>
<accession>A0A1D8BJB4</accession>
<protein>
    <submittedName>
        <fullName evidence="1">SIFV.gp50-like protein</fullName>
    </submittedName>
</protein>